<reference evidence="2" key="1">
    <citation type="submission" date="2022-03" db="EMBL/GenBank/DDBJ databases">
        <authorList>
            <person name="Martin H S."/>
        </authorList>
    </citation>
    <scope>NUCLEOTIDE SEQUENCE</scope>
</reference>
<feature type="domain" description="ZU5" evidence="1">
    <location>
        <begin position="1"/>
        <end position="82"/>
    </location>
</feature>
<accession>A0ABN8IC05</accession>
<evidence type="ECO:0000259" key="1">
    <source>
        <dbReference type="PROSITE" id="PS51145"/>
    </source>
</evidence>
<name>A0ABN8IC05_9NEOP</name>
<feature type="non-terminal residue" evidence="2">
    <location>
        <position position="1"/>
    </location>
</feature>
<protein>
    <recommendedName>
        <fullName evidence="1">ZU5 domain-containing protein</fullName>
    </recommendedName>
</protein>
<evidence type="ECO:0000313" key="2">
    <source>
        <dbReference type="EMBL" id="CAH2054277.1"/>
    </source>
</evidence>
<organism evidence="2 3">
    <name type="scientific">Iphiclides podalirius</name>
    <name type="common">scarce swallowtail</name>
    <dbReference type="NCBI Taxonomy" id="110791"/>
    <lineage>
        <taxon>Eukaryota</taxon>
        <taxon>Metazoa</taxon>
        <taxon>Ecdysozoa</taxon>
        <taxon>Arthropoda</taxon>
        <taxon>Hexapoda</taxon>
        <taxon>Insecta</taxon>
        <taxon>Pterygota</taxon>
        <taxon>Neoptera</taxon>
        <taxon>Endopterygota</taxon>
        <taxon>Lepidoptera</taxon>
        <taxon>Glossata</taxon>
        <taxon>Ditrysia</taxon>
        <taxon>Papilionoidea</taxon>
        <taxon>Papilionidae</taxon>
        <taxon>Papilioninae</taxon>
        <taxon>Iphiclides</taxon>
    </lineage>
</organism>
<dbReference type="EMBL" id="OW152833">
    <property type="protein sequence ID" value="CAH2054277.1"/>
    <property type="molecule type" value="Genomic_DNA"/>
</dbReference>
<dbReference type="InterPro" id="IPR000906">
    <property type="entry name" value="ZU5_dom"/>
</dbReference>
<keyword evidence="3" id="KW-1185">Reference proteome</keyword>
<sequence length="82" mass="8887">MLPAPNMTREAMLSPLVMCGPQGLVFLRPVTLRLPHCANAVPSLGLTIKATDTEAHLSTDWDQIHLPATTTLNTVAVKVDHF</sequence>
<proteinExistence type="predicted"/>
<dbReference type="Proteomes" id="UP000837857">
    <property type="component" value="Chromosome 21"/>
</dbReference>
<dbReference type="Gene3D" id="2.60.220.30">
    <property type="match status" value="1"/>
</dbReference>
<dbReference type="PROSITE" id="PS51145">
    <property type="entry name" value="ZU5"/>
    <property type="match status" value="1"/>
</dbReference>
<gene>
    <name evidence="2" type="ORF">IPOD504_LOCUS8558</name>
</gene>
<evidence type="ECO:0000313" key="3">
    <source>
        <dbReference type="Proteomes" id="UP000837857"/>
    </source>
</evidence>
<dbReference type="Pfam" id="PF00791">
    <property type="entry name" value="ZU5"/>
    <property type="match status" value="1"/>
</dbReference>